<evidence type="ECO:0000256" key="3">
    <source>
        <dbReference type="ARBA" id="ARBA00022737"/>
    </source>
</evidence>
<dbReference type="PROSITE" id="PS00101">
    <property type="entry name" value="HEXAPEP_TRANSFERASES"/>
    <property type="match status" value="1"/>
</dbReference>
<sequence>MTGSPDSLAICLFGAGGHGRGIAAQIAQITGVMPVFADGSLPVGTMIGEAHVHFTDLRDVAAHDLLITIGAADVRRKYQVEACALGCRLTTFIADPGQYFSPPPGLGTVVLSGAVVNAETRIGEGVIINNGAIVEHGCYIGDFSHIAPGAVVAGDAHVGADVWIGANATVLQGITIADGTTVGAGAVVTRDISAPGTYIGLPARKVE</sequence>
<name>A0ABY6D5N1_9RHOB</name>
<keyword evidence="2" id="KW-0808">Transferase</keyword>
<dbReference type="InterPro" id="IPR050179">
    <property type="entry name" value="Trans_hexapeptide_repeat"/>
</dbReference>
<accession>A0ABY6D5N1</accession>
<evidence type="ECO:0000256" key="1">
    <source>
        <dbReference type="ARBA" id="ARBA00007274"/>
    </source>
</evidence>
<dbReference type="Proteomes" id="UP001064087">
    <property type="component" value="Plasmid unnamed2"/>
</dbReference>
<dbReference type="RefSeq" id="WP_165198428.1">
    <property type="nucleotide sequence ID" value="NZ_CP106737.1"/>
</dbReference>
<keyword evidence="4" id="KW-0012">Acyltransferase</keyword>
<dbReference type="EMBL" id="CP106737">
    <property type="protein sequence ID" value="UXX81413.1"/>
    <property type="molecule type" value="Genomic_DNA"/>
</dbReference>
<organism evidence="5 6">
    <name type="scientific">Roseovarius pelagicus</name>
    <dbReference type="NCBI Taxonomy" id="2980108"/>
    <lineage>
        <taxon>Bacteria</taxon>
        <taxon>Pseudomonadati</taxon>
        <taxon>Pseudomonadota</taxon>
        <taxon>Alphaproteobacteria</taxon>
        <taxon>Rhodobacterales</taxon>
        <taxon>Roseobacteraceae</taxon>
        <taxon>Roseovarius</taxon>
    </lineage>
</organism>
<dbReference type="InterPro" id="IPR011004">
    <property type="entry name" value="Trimer_LpxA-like_sf"/>
</dbReference>
<dbReference type="Gene3D" id="2.160.10.10">
    <property type="entry name" value="Hexapeptide repeat proteins"/>
    <property type="match status" value="1"/>
</dbReference>
<keyword evidence="5" id="KW-0614">Plasmid</keyword>
<comment type="similarity">
    <text evidence="1">Belongs to the transferase hexapeptide repeat family.</text>
</comment>
<evidence type="ECO:0000313" key="5">
    <source>
        <dbReference type="EMBL" id="UXX81413.1"/>
    </source>
</evidence>
<proteinExistence type="inferred from homology"/>
<protein>
    <submittedName>
        <fullName evidence="5">NeuD/PglB/VioB family sugar acetyltransferase</fullName>
    </submittedName>
</protein>
<dbReference type="CDD" id="cd03360">
    <property type="entry name" value="LbH_AT_putative"/>
    <property type="match status" value="1"/>
</dbReference>
<dbReference type="PANTHER" id="PTHR43300">
    <property type="entry name" value="ACETYLTRANSFERASE"/>
    <property type="match status" value="1"/>
</dbReference>
<dbReference type="PANTHER" id="PTHR43300:SF7">
    <property type="entry name" value="UDP-N-ACETYLBACILLOSAMINE N-ACETYLTRANSFERASE"/>
    <property type="match status" value="1"/>
</dbReference>
<geneLocation type="plasmid" evidence="5 6">
    <name>unnamed2</name>
</geneLocation>
<keyword evidence="6" id="KW-1185">Reference proteome</keyword>
<evidence type="ECO:0000313" key="6">
    <source>
        <dbReference type="Proteomes" id="UP001064087"/>
    </source>
</evidence>
<reference evidence="5" key="1">
    <citation type="submission" date="2022-10" db="EMBL/GenBank/DDBJ databases">
        <title>Roseovarius pelagicus sp. nov., isolated from Arctic seawater.</title>
        <authorList>
            <person name="Hong Y.W."/>
            <person name="Hwang C.Y."/>
        </authorList>
    </citation>
    <scope>NUCLEOTIDE SEQUENCE</scope>
    <source>
        <strain evidence="5">HL-MP18</strain>
        <plasmid evidence="5">unnamed2</plasmid>
    </source>
</reference>
<dbReference type="InterPro" id="IPR001451">
    <property type="entry name" value="Hexapep"/>
</dbReference>
<dbReference type="SUPFAM" id="SSF51161">
    <property type="entry name" value="Trimeric LpxA-like enzymes"/>
    <property type="match status" value="1"/>
</dbReference>
<gene>
    <name evidence="5" type="ORF">N7U68_00700</name>
</gene>
<dbReference type="InterPro" id="IPR020019">
    <property type="entry name" value="AcTrfase_PglD-like"/>
</dbReference>
<keyword evidence="3" id="KW-0677">Repeat</keyword>
<dbReference type="Pfam" id="PF00132">
    <property type="entry name" value="Hexapep"/>
    <property type="match status" value="2"/>
</dbReference>
<dbReference type="NCBIfam" id="TIGR03570">
    <property type="entry name" value="NeuD_NnaD"/>
    <property type="match status" value="1"/>
</dbReference>
<evidence type="ECO:0000256" key="2">
    <source>
        <dbReference type="ARBA" id="ARBA00022679"/>
    </source>
</evidence>
<dbReference type="InterPro" id="IPR018357">
    <property type="entry name" value="Hexapep_transf_CS"/>
</dbReference>
<evidence type="ECO:0000256" key="4">
    <source>
        <dbReference type="ARBA" id="ARBA00023315"/>
    </source>
</evidence>